<name>A0AAV4MGQ7_9ARAC</name>
<proteinExistence type="predicted"/>
<organism evidence="2 3">
    <name type="scientific">Caerostris darwini</name>
    <dbReference type="NCBI Taxonomy" id="1538125"/>
    <lineage>
        <taxon>Eukaryota</taxon>
        <taxon>Metazoa</taxon>
        <taxon>Ecdysozoa</taxon>
        <taxon>Arthropoda</taxon>
        <taxon>Chelicerata</taxon>
        <taxon>Arachnida</taxon>
        <taxon>Araneae</taxon>
        <taxon>Araneomorphae</taxon>
        <taxon>Entelegynae</taxon>
        <taxon>Araneoidea</taxon>
        <taxon>Araneidae</taxon>
        <taxon>Caerostris</taxon>
    </lineage>
</organism>
<accession>A0AAV4MGQ7</accession>
<dbReference type="AlphaFoldDB" id="A0AAV4MGQ7"/>
<evidence type="ECO:0000256" key="1">
    <source>
        <dbReference type="SAM" id="Phobius"/>
    </source>
</evidence>
<feature type="transmembrane region" description="Helical" evidence="1">
    <location>
        <begin position="25"/>
        <end position="41"/>
    </location>
</feature>
<sequence>MEFFCAFLSFLTTEKYNRIPNKDNIFLAWIGLAIIFIASPVDFLKICSLLMAFNILDFILFTFIQKRNNKTASSKITQIIIIDCEKLNIDEMIVYPTVEQYELSDPIIKPTIKSQSYKCLSPHHDDSPAITIELRKPTIDQLLCYPTIEQYHLKDNILKPTIHHPSNRCQISLASSSKINSSILIQFGKPY</sequence>
<comment type="caution">
    <text evidence="2">The sequence shown here is derived from an EMBL/GenBank/DDBJ whole genome shotgun (WGS) entry which is preliminary data.</text>
</comment>
<evidence type="ECO:0000313" key="2">
    <source>
        <dbReference type="EMBL" id="GIX71694.1"/>
    </source>
</evidence>
<reference evidence="2 3" key="1">
    <citation type="submission" date="2021-06" db="EMBL/GenBank/DDBJ databases">
        <title>Caerostris darwini draft genome.</title>
        <authorList>
            <person name="Kono N."/>
            <person name="Arakawa K."/>
        </authorList>
    </citation>
    <scope>NUCLEOTIDE SEQUENCE [LARGE SCALE GENOMIC DNA]</scope>
</reference>
<gene>
    <name evidence="2" type="ORF">CDAR_534561</name>
</gene>
<keyword evidence="1" id="KW-0472">Membrane</keyword>
<evidence type="ECO:0000313" key="3">
    <source>
        <dbReference type="Proteomes" id="UP001054837"/>
    </source>
</evidence>
<keyword evidence="1" id="KW-0812">Transmembrane</keyword>
<dbReference type="EMBL" id="BPLQ01000476">
    <property type="protein sequence ID" value="GIX71694.1"/>
    <property type="molecule type" value="Genomic_DNA"/>
</dbReference>
<dbReference type="Proteomes" id="UP001054837">
    <property type="component" value="Unassembled WGS sequence"/>
</dbReference>
<keyword evidence="3" id="KW-1185">Reference proteome</keyword>
<protein>
    <submittedName>
        <fullName evidence="2">Uncharacterized protein</fullName>
    </submittedName>
</protein>
<keyword evidence="1" id="KW-1133">Transmembrane helix</keyword>